<sequence length="964" mass="105179">MSTPPASPAAAHEGGTALCALLLRASDRVVLATTPLLAHLLGGAPSPGTPLAPPWCDDWPPAGPPPPRVTLRGPAAQLPCLVTALGDTLLLSAEHQFAPVLLDALPLDLAVLDAGGHYLYVNPAAIRDEQVRRGITGRTDREYVQWRQHPAERAERRAAAFEQARLSGAATHFTEQFVVQGADLTLQRTYWPLLNPDGSLRLMLGYGEDQTRDRTLAEQMALLRIMVDTSVDPLLVLDARPGPGQMRVVYSNPATRALLREHGLEELPDTPMTQWPMAQGNGVNVLAVLAQLPDLPPGRPYHDLLFLPDAQQWLELRINAILDPEGRRSHWAVSLRDMTTQRQVELQQQRVGRVHQLALAGAPLDESLTLLLDGADHWNVGWQVGALIASDPPRAVGQLPPGFARAVSQLPPGLLGAHWRRLDPACGGGAQVYPDLHSHAPAPLHALLRGEARSLIELPLYGRDGQLLGALIATHPTPHAWTASVVETLRTLATSGAILAEQHLSQEHLRHLAYHDPLTGLLNRAALTARADAALRQPGARLAFGLMDLNRFRFLNDAFGHPVGDELLRELAARLRQLARRHHLTALARMGGDEFGLLARPEQIEAVVSDLREVFEQPFEIHGNALLLEASLGWSVAPERARDGATLLQQADAALYSAKLSQQFSRTYRPTPPAQIPAVTLESALRASLRDGHFRLVYQPQIDLRSRELIGAEALLRWTHPQLGAVTPDQFIPVAELAGLMPRLGEWVLRAACAEAAGWSNPNLSVSVNVSSRQLGDPTFNERVREALRRSGLSPARLVLEVTESGLIDNPARAHDALQELRSLGVRVSMDDFGTGYASLFSLRSLPVDELKIDRAFVRDLGQDSRDARESQAVVSASVLMARALHIELLAEGVETPQQEQALRDAGCDLGQGWLYAPALERADFDAFEQAWPARLRAPRHPGAGDPPEDRPARTPPRSDPRSE</sequence>
<dbReference type="SMART" id="SM00052">
    <property type="entry name" value="EAL"/>
    <property type="match status" value="1"/>
</dbReference>
<feature type="region of interest" description="Disordered" evidence="1">
    <location>
        <begin position="934"/>
        <end position="964"/>
    </location>
</feature>
<keyword evidence="5" id="KW-1185">Reference proteome</keyword>
<dbReference type="SUPFAM" id="SSF55785">
    <property type="entry name" value="PYP-like sensor domain (PAS domain)"/>
    <property type="match status" value="2"/>
</dbReference>
<dbReference type="Proteomes" id="UP000600547">
    <property type="component" value="Unassembled WGS sequence"/>
</dbReference>
<feature type="domain" description="GGDEF" evidence="3">
    <location>
        <begin position="540"/>
        <end position="669"/>
    </location>
</feature>
<reference evidence="5" key="1">
    <citation type="journal article" date="2019" name="Int. J. Syst. Evol. Microbiol.">
        <title>The Global Catalogue of Microorganisms (GCM) 10K type strain sequencing project: providing services to taxonomists for standard genome sequencing and annotation.</title>
        <authorList>
            <consortium name="The Broad Institute Genomics Platform"/>
            <consortium name="The Broad Institute Genome Sequencing Center for Infectious Disease"/>
            <person name="Wu L."/>
            <person name="Ma J."/>
        </authorList>
    </citation>
    <scope>NUCLEOTIDE SEQUENCE [LARGE SCALE GENOMIC DNA]</scope>
    <source>
        <strain evidence="5">JCM 31047</strain>
    </source>
</reference>
<evidence type="ECO:0000256" key="1">
    <source>
        <dbReference type="SAM" id="MobiDB-lite"/>
    </source>
</evidence>
<comment type="caution">
    <text evidence="4">The sequence shown here is derived from an EMBL/GenBank/DDBJ whole genome shotgun (WGS) entry which is preliminary data.</text>
</comment>
<dbReference type="CDD" id="cd01948">
    <property type="entry name" value="EAL"/>
    <property type="match status" value="1"/>
</dbReference>
<dbReference type="Gene3D" id="3.30.450.20">
    <property type="entry name" value="PAS domain"/>
    <property type="match status" value="2"/>
</dbReference>
<dbReference type="SUPFAM" id="SSF55073">
    <property type="entry name" value="Nucleotide cyclase"/>
    <property type="match status" value="1"/>
</dbReference>
<dbReference type="NCBIfam" id="TIGR00254">
    <property type="entry name" value="GGDEF"/>
    <property type="match status" value="1"/>
</dbReference>
<dbReference type="SMART" id="SM00267">
    <property type="entry name" value="GGDEF"/>
    <property type="match status" value="1"/>
</dbReference>
<dbReference type="InterPro" id="IPR001633">
    <property type="entry name" value="EAL_dom"/>
</dbReference>
<dbReference type="PANTHER" id="PTHR44757">
    <property type="entry name" value="DIGUANYLATE CYCLASE DGCP"/>
    <property type="match status" value="1"/>
</dbReference>
<dbReference type="SUPFAM" id="SSF55781">
    <property type="entry name" value="GAF domain-like"/>
    <property type="match status" value="1"/>
</dbReference>
<dbReference type="EMBL" id="BMQG01000003">
    <property type="protein sequence ID" value="GGM37776.1"/>
    <property type="molecule type" value="Genomic_DNA"/>
</dbReference>
<dbReference type="AlphaFoldDB" id="A0A8H9GQG8"/>
<dbReference type="SUPFAM" id="SSF141868">
    <property type="entry name" value="EAL domain-like"/>
    <property type="match status" value="1"/>
</dbReference>
<dbReference type="InterPro" id="IPR035919">
    <property type="entry name" value="EAL_sf"/>
</dbReference>
<dbReference type="Gene3D" id="3.30.70.270">
    <property type="match status" value="1"/>
</dbReference>
<dbReference type="InterPro" id="IPR043128">
    <property type="entry name" value="Rev_trsase/Diguanyl_cyclase"/>
</dbReference>
<dbReference type="PROSITE" id="PS50887">
    <property type="entry name" value="GGDEF"/>
    <property type="match status" value="1"/>
</dbReference>
<feature type="compositionally biased region" description="Basic and acidic residues" evidence="1">
    <location>
        <begin position="948"/>
        <end position="964"/>
    </location>
</feature>
<proteinExistence type="predicted"/>
<dbReference type="RefSeq" id="WP_110833223.1">
    <property type="nucleotide sequence ID" value="NZ_BMQG01000003.1"/>
</dbReference>
<dbReference type="InterPro" id="IPR013656">
    <property type="entry name" value="PAS_4"/>
</dbReference>
<gene>
    <name evidence="4" type="ORF">GCM10008956_12660</name>
</gene>
<dbReference type="InterPro" id="IPR003018">
    <property type="entry name" value="GAF"/>
</dbReference>
<dbReference type="Pfam" id="PF08448">
    <property type="entry name" value="PAS_4"/>
    <property type="match status" value="1"/>
</dbReference>
<dbReference type="InterPro" id="IPR035965">
    <property type="entry name" value="PAS-like_dom_sf"/>
</dbReference>
<dbReference type="InterPro" id="IPR029787">
    <property type="entry name" value="Nucleotide_cyclase"/>
</dbReference>
<feature type="domain" description="EAL" evidence="2">
    <location>
        <begin position="678"/>
        <end position="933"/>
    </location>
</feature>
<dbReference type="Pfam" id="PF01590">
    <property type="entry name" value="GAF"/>
    <property type="match status" value="1"/>
</dbReference>
<dbReference type="PANTHER" id="PTHR44757:SF2">
    <property type="entry name" value="BIOFILM ARCHITECTURE MAINTENANCE PROTEIN MBAA"/>
    <property type="match status" value="1"/>
</dbReference>
<dbReference type="PROSITE" id="PS50883">
    <property type="entry name" value="EAL"/>
    <property type="match status" value="1"/>
</dbReference>
<dbReference type="InterPro" id="IPR052155">
    <property type="entry name" value="Biofilm_reg_signaling"/>
</dbReference>
<evidence type="ECO:0000259" key="3">
    <source>
        <dbReference type="PROSITE" id="PS50887"/>
    </source>
</evidence>
<dbReference type="CDD" id="cd01949">
    <property type="entry name" value="GGDEF"/>
    <property type="match status" value="1"/>
</dbReference>
<dbReference type="Gene3D" id="3.30.450.40">
    <property type="match status" value="1"/>
</dbReference>
<dbReference type="Gene3D" id="3.20.20.450">
    <property type="entry name" value="EAL domain"/>
    <property type="match status" value="1"/>
</dbReference>
<accession>A0A8H9GQG8</accession>
<organism evidence="4 5">
    <name type="scientific">Deinococcus arenae</name>
    <dbReference type="NCBI Taxonomy" id="1452751"/>
    <lineage>
        <taxon>Bacteria</taxon>
        <taxon>Thermotogati</taxon>
        <taxon>Deinococcota</taxon>
        <taxon>Deinococci</taxon>
        <taxon>Deinococcales</taxon>
        <taxon>Deinococcaceae</taxon>
        <taxon>Deinococcus</taxon>
    </lineage>
</organism>
<dbReference type="Pfam" id="PF00563">
    <property type="entry name" value="EAL"/>
    <property type="match status" value="1"/>
</dbReference>
<dbReference type="InterPro" id="IPR000160">
    <property type="entry name" value="GGDEF_dom"/>
</dbReference>
<evidence type="ECO:0000259" key="2">
    <source>
        <dbReference type="PROSITE" id="PS50883"/>
    </source>
</evidence>
<evidence type="ECO:0000313" key="5">
    <source>
        <dbReference type="Proteomes" id="UP000600547"/>
    </source>
</evidence>
<evidence type="ECO:0000313" key="4">
    <source>
        <dbReference type="EMBL" id="GGM37776.1"/>
    </source>
</evidence>
<protein>
    <submittedName>
        <fullName evidence="4">Uncharacterized protein</fullName>
    </submittedName>
</protein>
<dbReference type="InterPro" id="IPR029016">
    <property type="entry name" value="GAF-like_dom_sf"/>
</dbReference>
<dbReference type="Pfam" id="PF00990">
    <property type="entry name" value="GGDEF"/>
    <property type="match status" value="1"/>
</dbReference>
<name>A0A8H9GQG8_9DEIO</name>